<dbReference type="Pfam" id="PF07248">
    <property type="entry name" value="DUF1431"/>
    <property type="match status" value="1"/>
</dbReference>
<dbReference type="GeneID" id="108076018"/>
<dbReference type="SMART" id="SM00689">
    <property type="entry name" value="DM6"/>
    <property type="match status" value="1"/>
</dbReference>
<evidence type="ECO:0000313" key="1">
    <source>
        <dbReference type="Proteomes" id="UP001652661"/>
    </source>
</evidence>
<dbReference type="InterPro" id="IPR006611">
    <property type="entry name" value="DUF1431_DROsp"/>
</dbReference>
<name>A0A6P4INT9_DROKI</name>
<gene>
    <name evidence="2" type="primary">LOC108076018</name>
</gene>
<protein>
    <submittedName>
        <fullName evidence="2">Uncharacterized protein</fullName>
    </submittedName>
</protein>
<dbReference type="PANTHER" id="PTHR20977">
    <property type="entry name" value="AT13385P-RELATED"/>
    <property type="match status" value="1"/>
</dbReference>
<evidence type="ECO:0000313" key="2">
    <source>
        <dbReference type="RefSeq" id="XP_017024163.1"/>
    </source>
</evidence>
<dbReference type="OrthoDB" id="7812215at2759"/>
<sequence>MTKVMMQSKGSAVVSALLKPFRTRLCQRDMGSYPSLPARKDLKKMKVPDPAKMYDSCWQAMRRTEFKCRSDPEFNMPSFIDSRKACLNDPCATEIQGMDVTHYKPQDMFRRKYSRTWNECVVKRRKCKVQCVPVEPKIPRRSRKVHKKNACTENLCVLGKQDIELKSCKLMKPSLCPRFKMPNCCVDVRDPPKCTPGKRGGRCKKRNTKYPSYSECRQEPVPHVPPVECKCTVTPSICEMWRFYRTKV</sequence>
<reference evidence="2" key="1">
    <citation type="submission" date="2025-08" db="UniProtKB">
        <authorList>
            <consortium name="RefSeq"/>
        </authorList>
    </citation>
    <scope>IDENTIFICATION</scope>
    <source>
        <strain evidence="2">14028-0561.14</strain>
        <tissue evidence="2">Whole fly</tissue>
    </source>
</reference>
<dbReference type="PANTHER" id="PTHR20977:SF0">
    <property type="entry name" value="AT13385P-RELATED"/>
    <property type="match status" value="1"/>
</dbReference>
<dbReference type="Proteomes" id="UP001652661">
    <property type="component" value="Chromosome X"/>
</dbReference>
<accession>A0A6P4INT9</accession>
<proteinExistence type="predicted"/>
<dbReference type="RefSeq" id="XP_017024163.1">
    <property type="nucleotide sequence ID" value="XM_017168674.3"/>
</dbReference>
<keyword evidence="1" id="KW-1185">Reference proteome</keyword>
<organism evidence="1 2">
    <name type="scientific">Drosophila kikkawai</name>
    <name type="common">Fruit fly</name>
    <dbReference type="NCBI Taxonomy" id="30033"/>
    <lineage>
        <taxon>Eukaryota</taxon>
        <taxon>Metazoa</taxon>
        <taxon>Ecdysozoa</taxon>
        <taxon>Arthropoda</taxon>
        <taxon>Hexapoda</taxon>
        <taxon>Insecta</taxon>
        <taxon>Pterygota</taxon>
        <taxon>Neoptera</taxon>
        <taxon>Endopterygota</taxon>
        <taxon>Diptera</taxon>
        <taxon>Brachycera</taxon>
        <taxon>Muscomorpha</taxon>
        <taxon>Ephydroidea</taxon>
        <taxon>Drosophilidae</taxon>
        <taxon>Drosophila</taxon>
        <taxon>Sophophora</taxon>
    </lineage>
</organism>
<dbReference type="AlphaFoldDB" id="A0A6P4INT9"/>